<evidence type="ECO:0000256" key="9">
    <source>
        <dbReference type="ARBA" id="ARBA00035011"/>
    </source>
</evidence>
<dbReference type="GO" id="GO:0098552">
    <property type="term" value="C:side of membrane"/>
    <property type="evidence" value="ECO:0007669"/>
    <property type="project" value="UniProtKB-KW"/>
</dbReference>
<sequence>MANILVACSAAFTLFTLFITSSSAEQFKVGGEDSWRLPAANETDTYARWAATLRFHVGDSLHFKYENDTVAVVDKWGYYHCNSSRAVTVFKDGNTVIKLERPGPVYFTSADPNHCKNGQRLMVEVMALHSDYRAPPGDVSPAPSPKSGARSFFVGPRIVFCCVAVIAVSIIM</sequence>
<evidence type="ECO:0000313" key="14">
    <source>
        <dbReference type="Proteomes" id="UP001153555"/>
    </source>
</evidence>
<keyword evidence="2" id="KW-1003">Cell membrane</keyword>
<evidence type="ECO:0000313" key="13">
    <source>
        <dbReference type="EMBL" id="CAA0826913.1"/>
    </source>
</evidence>
<comment type="subcellular location">
    <subcellularLocation>
        <location evidence="1">Cell membrane</location>
        <topology evidence="1">Lipid-anchor</topology>
        <topology evidence="1">GPI-anchor</topology>
    </subcellularLocation>
</comment>
<dbReference type="GO" id="GO:0009055">
    <property type="term" value="F:electron transfer activity"/>
    <property type="evidence" value="ECO:0007669"/>
    <property type="project" value="InterPro"/>
</dbReference>
<evidence type="ECO:0000256" key="11">
    <source>
        <dbReference type="SAM" id="SignalP"/>
    </source>
</evidence>
<evidence type="ECO:0000256" key="8">
    <source>
        <dbReference type="ARBA" id="ARBA00023288"/>
    </source>
</evidence>
<keyword evidence="8" id="KW-0449">Lipoprotein</keyword>
<dbReference type="PANTHER" id="PTHR33021:SF234">
    <property type="entry name" value="EARLY NODULIN-LIKE PROTEIN 7"/>
    <property type="match status" value="1"/>
</dbReference>
<dbReference type="OrthoDB" id="1933543at2759"/>
<keyword evidence="5 10" id="KW-0472">Membrane</keyword>
<keyword evidence="10" id="KW-0812">Transmembrane</keyword>
<comment type="similarity">
    <text evidence="9">Belongs to the early nodulin-like (ENODL) family.</text>
</comment>
<proteinExistence type="inferred from homology"/>
<evidence type="ECO:0000256" key="10">
    <source>
        <dbReference type="SAM" id="Phobius"/>
    </source>
</evidence>
<evidence type="ECO:0000256" key="5">
    <source>
        <dbReference type="ARBA" id="ARBA00023136"/>
    </source>
</evidence>
<feature type="domain" description="Phytocyanin" evidence="12">
    <location>
        <begin position="25"/>
        <end position="127"/>
    </location>
</feature>
<keyword evidence="4 11" id="KW-0732">Signal</keyword>
<dbReference type="InterPro" id="IPR039391">
    <property type="entry name" value="Phytocyanin-like"/>
</dbReference>
<accession>A0A9N7N503</accession>
<feature type="signal peptide" evidence="11">
    <location>
        <begin position="1"/>
        <end position="24"/>
    </location>
</feature>
<keyword evidence="7" id="KW-0325">Glycoprotein</keyword>
<evidence type="ECO:0000256" key="1">
    <source>
        <dbReference type="ARBA" id="ARBA00004609"/>
    </source>
</evidence>
<dbReference type="AlphaFoldDB" id="A0A9N7N503"/>
<protein>
    <submittedName>
        <fullName evidence="13">Early nodulin-like protein 7</fullName>
    </submittedName>
</protein>
<evidence type="ECO:0000256" key="4">
    <source>
        <dbReference type="ARBA" id="ARBA00022729"/>
    </source>
</evidence>
<dbReference type="Pfam" id="PF02298">
    <property type="entry name" value="Cu_bind_like"/>
    <property type="match status" value="1"/>
</dbReference>
<dbReference type="PANTHER" id="PTHR33021">
    <property type="entry name" value="BLUE COPPER PROTEIN"/>
    <property type="match status" value="1"/>
</dbReference>
<keyword evidence="10" id="KW-1133">Transmembrane helix</keyword>
<dbReference type="InterPro" id="IPR008972">
    <property type="entry name" value="Cupredoxin"/>
</dbReference>
<dbReference type="Proteomes" id="UP001153555">
    <property type="component" value="Unassembled WGS sequence"/>
</dbReference>
<dbReference type="GO" id="GO:0005886">
    <property type="term" value="C:plasma membrane"/>
    <property type="evidence" value="ECO:0007669"/>
    <property type="project" value="UniProtKB-SubCell"/>
</dbReference>
<feature type="chain" id="PRO_5040365729" evidence="11">
    <location>
        <begin position="25"/>
        <end position="172"/>
    </location>
</feature>
<evidence type="ECO:0000256" key="6">
    <source>
        <dbReference type="ARBA" id="ARBA00023157"/>
    </source>
</evidence>
<dbReference type="InterPro" id="IPR003245">
    <property type="entry name" value="Phytocyanin_dom"/>
</dbReference>
<dbReference type="EMBL" id="CACSLK010027624">
    <property type="protein sequence ID" value="CAA0826913.1"/>
    <property type="molecule type" value="Genomic_DNA"/>
</dbReference>
<evidence type="ECO:0000259" key="12">
    <source>
        <dbReference type="PROSITE" id="PS51485"/>
    </source>
</evidence>
<evidence type="ECO:0000256" key="7">
    <source>
        <dbReference type="ARBA" id="ARBA00023180"/>
    </source>
</evidence>
<dbReference type="CDD" id="cd11019">
    <property type="entry name" value="OsENODL1_like"/>
    <property type="match status" value="1"/>
</dbReference>
<dbReference type="Gene3D" id="2.60.40.420">
    <property type="entry name" value="Cupredoxins - blue copper proteins"/>
    <property type="match status" value="1"/>
</dbReference>
<organism evidence="13 14">
    <name type="scientific">Striga hermonthica</name>
    <name type="common">Purple witchweed</name>
    <name type="synonym">Buchnera hermonthica</name>
    <dbReference type="NCBI Taxonomy" id="68872"/>
    <lineage>
        <taxon>Eukaryota</taxon>
        <taxon>Viridiplantae</taxon>
        <taxon>Streptophyta</taxon>
        <taxon>Embryophyta</taxon>
        <taxon>Tracheophyta</taxon>
        <taxon>Spermatophyta</taxon>
        <taxon>Magnoliopsida</taxon>
        <taxon>eudicotyledons</taxon>
        <taxon>Gunneridae</taxon>
        <taxon>Pentapetalae</taxon>
        <taxon>asterids</taxon>
        <taxon>lamiids</taxon>
        <taxon>Lamiales</taxon>
        <taxon>Orobanchaceae</taxon>
        <taxon>Buchnereae</taxon>
        <taxon>Striga</taxon>
    </lineage>
</organism>
<evidence type="ECO:0000256" key="2">
    <source>
        <dbReference type="ARBA" id="ARBA00022475"/>
    </source>
</evidence>
<gene>
    <name evidence="13" type="ORF">SHERM_02106</name>
</gene>
<reference evidence="13" key="1">
    <citation type="submission" date="2019-12" db="EMBL/GenBank/DDBJ databases">
        <authorList>
            <person name="Scholes J."/>
        </authorList>
    </citation>
    <scope>NUCLEOTIDE SEQUENCE</scope>
</reference>
<keyword evidence="3" id="KW-0336">GPI-anchor</keyword>
<keyword evidence="14" id="KW-1185">Reference proteome</keyword>
<dbReference type="FunFam" id="2.60.40.420:FF:000010">
    <property type="entry name" value="Early nodulin-like protein 1"/>
    <property type="match status" value="1"/>
</dbReference>
<dbReference type="PROSITE" id="PS51485">
    <property type="entry name" value="PHYTOCYANIN"/>
    <property type="match status" value="1"/>
</dbReference>
<keyword evidence="6" id="KW-1015">Disulfide bond</keyword>
<dbReference type="SUPFAM" id="SSF49503">
    <property type="entry name" value="Cupredoxins"/>
    <property type="match status" value="1"/>
</dbReference>
<name>A0A9N7N503_STRHE</name>
<evidence type="ECO:0000256" key="3">
    <source>
        <dbReference type="ARBA" id="ARBA00022622"/>
    </source>
</evidence>
<comment type="caution">
    <text evidence="13">The sequence shown here is derived from an EMBL/GenBank/DDBJ whole genome shotgun (WGS) entry which is preliminary data.</text>
</comment>
<feature type="transmembrane region" description="Helical" evidence="10">
    <location>
        <begin position="152"/>
        <end position="171"/>
    </location>
</feature>
<dbReference type="InterPro" id="IPR041846">
    <property type="entry name" value="ENL_dom"/>
</dbReference>